<reference evidence="1 2" key="1">
    <citation type="journal article" date="2016" name="Nat. Commun.">
        <title>Thousands of microbial genomes shed light on interconnected biogeochemical processes in an aquifer system.</title>
        <authorList>
            <person name="Anantharaman K."/>
            <person name="Brown C.T."/>
            <person name="Hug L.A."/>
            <person name="Sharon I."/>
            <person name="Castelle C.J."/>
            <person name="Probst A.J."/>
            <person name="Thomas B.C."/>
            <person name="Singh A."/>
            <person name="Wilkins M.J."/>
            <person name="Karaoz U."/>
            <person name="Brodie E.L."/>
            <person name="Williams K.H."/>
            <person name="Hubbard S.S."/>
            <person name="Banfield J.F."/>
        </authorList>
    </citation>
    <scope>NUCLEOTIDE SEQUENCE [LARGE SCALE GENOMIC DNA]</scope>
</reference>
<organism evidence="1 2">
    <name type="scientific">Candidatus Kerfeldbacteria bacterium RIFCSPHIGHO2_02_FULL_42_14</name>
    <dbReference type="NCBI Taxonomy" id="1798540"/>
    <lineage>
        <taxon>Bacteria</taxon>
        <taxon>Candidatus Kerfeldiibacteriota</taxon>
    </lineage>
</organism>
<evidence type="ECO:0000313" key="2">
    <source>
        <dbReference type="Proteomes" id="UP000177165"/>
    </source>
</evidence>
<accession>A0A1G2AS80</accession>
<dbReference type="Proteomes" id="UP000177165">
    <property type="component" value="Unassembled WGS sequence"/>
</dbReference>
<dbReference type="Pfam" id="PF13671">
    <property type="entry name" value="AAA_33"/>
    <property type="match status" value="1"/>
</dbReference>
<sequence length="228" mass="26094">MSEDFYCILRGEMLLAVKVFFGHDMSKILLVIISGPPCTGKTTFGKKIAREFRLPFISKDDIKESLFDVLGVKDRGWSKKLGLAAYKVLYYFTESLLAAGKSAIIESNFKAEYDSERFLDFQKKYAFTPVQIMCRTDGEILFERFKKRAESGKRYPGHVDQSNYDEFKNVLLEGYHAPLDISGKVFDIDTTVFESIDYEKLFETIRSATNDNSYSIHGLTKGKFGSFF</sequence>
<dbReference type="EMBL" id="MHKB01000009">
    <property type="protein sequence ID" value="OGY79389.1"/>
    <property type="molecule type" value="Genomic_DNA"/>
</dbReference>
<comment type="caution">
    <text evidence="1">The sequence shown here is derived from an EMBL/GenBank/DDBJ whole genome shotgun (WGS) entry which is preliminary data.</text>
</comment>
<dbReference type="Gene3D" id="3.40.50.300">
    <property type="entry name" value="P-loop containing nucleotide triphosphate hydrolases"/>
    <property type="match status" value="1"/>
</dbReference>
<dbReference type="AlphaFoldDB" id="A0A1G2AS80"/>
<name>A0A1G2AS80_9BACT</name>
<dbReference type="InterPro" id="IPR027417">
    <property type="entry name" value="P-loop_NTPase"/>
</dbReference>
<dbReference type="STRING" id="1798540.A3B74_00930"/>
<protein>
    <submittedName>
        <fullName evidence="1">Uncharacterized protein</fullName>
    </submittedName>
</protein>
<dbReference type="SUPFAM" id="SSF52540">
    <property type="entry name" value="P-loop containing nucleoside triphosphate hydrolases"/>
    <property type="match status" value="1"/>
</dbReference>
<dbReference type="PANTHER" id="PTHR37807:SF3">
    <property type="entry name" value="OS07G0160300 PROTEIN"/>
    <property type="match status" value="1"/>
</dbReference>
<proteinExistence type="predicted"/>
<dbReference type="PANTHER" id="PTHR37807">
    <property type="entry name" value="OS07G0160300 PROTEIN"/>
    <property type="match status" value="1"/>
</dbReference>
<gene>
    <name evidence="1" type="ORF">A3B74_00930</name>
</gene>
<evidence type="ECO:0000313" key="1">
    <source>
        <dbReference type="EMBL" id="OGY79389.1"/>
    </source>
</evidence>